<evidence type="ECO:0008006" key="3">
    <source>
        <dbReference type="Google" id="ProtNLM"/>
    </source>
</evidence>
<dbReference type="RefSeq" id="WP_027852069.1">
    <property type="nucleotide sequence ID" value="NZ_BSOR01000015.1"/>
</dbReference>
<accession>A0ABQ5ZT94</accession>
<dbReference type="Pfam" id="PF06097">
    <property type="entry name" value="DUF945"/>
    <property type="match status" value="2"/>
</dbReference>
<proteinExistence type="predicted"/>
<dbReference type="Proteomes" id="UP001156682">
    <property type="component" value="Unassembled WGS sequence"/>
</dbReference>
<evidence type="ECO:0000313" key="1">
    <source>
        <dbReference type="EMBL" id="GLR63355.1"/>
    </source>
</evidence>
<gene>
    <name evidence="1" type="ORF">GCM10007878_07900</name>
</gene>
<comment type="caution">
    <text evidence="1">The sequence shown here is derived from an EMBL/GenBank/DDBJ whole genome shotgun (WGS) entry which is preliminary data.</text>
</comment>
<dbReference type="InterPro" id="IPR010352">
    <property type="entry name" value="DUF945"/>
</dbReference>
<name>A0ABQ5ZT94_9GAMM</name>
<protein>
    <recommendedName>
        <fullName evidence="3">DUF945 domain-containing protein</fullName>
    </recommendedName>
</protein>
<keyword evidence="2" id="KW-1185">Reference proteome</keyword>
<organism evidence="1 2">
    <name type="scientific">Marinospirillum insulare</name>
    <dbReference type="NCBI Taxonomy" id="217169"/>
    <lineage>
        <taxon>Bacteria</taxon>
        <taxon>Pseudomonadati</taxon>
        <taxon>Pseudomonadota</taxon>
        <taxon>Gammaproteobacteria</taxon>
        <taxon>Oceanospirillales</taxon>
        <taxon>Oceanospirillaceae</taxon>
        <taxon>Marinospirillum</taxon>
    </lineage>
</organism>
<dbReference type="EMBL" id="BSOR01000015">
    <property type="protein sequence ID" value="GLR63355.1"/>
    <property type="molecule type" value="Genomic_DNA"/>
</dbReference>
<sequence>MKKLLIIGLIVLLAAAGASVMTGRVFEEQLANFEAEMNKDPRLDAVSHSVDTGLFSSSGSMTVSMYLEDNQQLIIESPWQASYLPGWVNYQGETLVTLAAEGEVINLLEELDLGELKYQGKAGWKKATFSMAVQPFLFEDKYAKLDLSGLDLAATYHYSGQQEGKLIAKNLILVEKNQQVTELAFKDLALTWDQQGSYPFVQGDAELKADEINFSSPQGVVNLAKSTWSQQLVFNEQNFDYSMSLDLGEIQSQGENLGTGKLSLKTANFNGQAMADLLELLATNPNYDQGEEATNQAVMAALDQLLGGSPAIELEELSLNIQMPFVLEQDAWGELSFDGTNLPVNYVQQLEIGRIDSDDALGRTRLELNFSKIEPGLLMLIGIPPSMLNSEADEQKLVFEAGVLELNGNPLPF</sequence>
<reference evidence="2" key="1">
    <citation type="journal article" date="2019" name="Int. J. Syst. Evol. Microbiol.">
        <title>The Global Catalogue of Microorganisms (GCM) 10K type strain sequencing project: providing services to taxonomists for standard genome sequencing and annotation.</title>
        <authorList>
            <consortium name="The Broad Institute Genomics Platform"/>
            <consortium name="The Broad Institute Genome Sequencing Center for Infectious Disease"/>
            <person name="Wu L."/>
            <person name="Ma J."/>
        </authorList>
    </citation>
    <scope>NUCLEOTIDE SEQUENCE [LARGE SCALE GENOMIC DNA]</scope>
    <source>
        <strain evidence="2">NBRC 100033</strain>
    </source>
</reference>
<evidence type="ECO:0000313" key="2">
    <source>
        <dbReference type="Proteomes" id="UP001156682"/>
    </source>
</evidence>